<name>A0A6I4U4W8_9SPHN</name>
<dbReference type="SUPFAM" id="SSF111126">
    <property type="entry name" value="Ligand-binding domain in the NO signalling and Golgi transport"/>
    <property type="match status" value="1"/>
</dbReference>
<dbReference type="GO" id="GO:0020037">
    <property type="term" value="F:heme binding"/>
    <property type="evidence" value="ECO:0007669"/>
    <property type="project" value="InterPro"/>
</dbReference>
<dbReference type="InterPro" id="IPR038158">
    <property type="entry name" value="H-NOX_domain_sf"/>
</dbReference>
<feature type="domain" description="Heme NO-binding" evidence="1">
    <location>
        <begin position="36"/>
        <end position="194"/>
    </location>
</feature>
<dbReference type="OrthoDB" id="7266652at2"/>
<dbReference type="InterPro" id="IPR024096">
    <property type="entry name" value="NO_sig/Golgi_transp_ligand-bd"/>
</dbReference>
<comment type="caution">
    <text evidence="2">The sequence shown here is derived from an EMBL/GenBank/DDBJ whole genome shotgun (WGS) entry which is preliminary data.</text>
</comment>
<gene>
    <name evidence="2" type="ORF">GRI68_09470</name>
</gene>
<dbReference type="InterPro" id="IPR011644">
    <property type="entry name" value="Heme_NO-bd"/>
</dbReference>
<dbReference type="Proteomes" id="UP000429229">
    <property type="component" value="Unassembled WGS sequence"/>
</dbReference>
<dbReference type="EMBL" id="WTYR01000001">
    <property type="protein sequence ID" value="MXP10404.1"/>
    <property type="molecule type" value="Genomic_DNA"/>
</dbReference>
<organism evidence="2 3">
    <name type="scientific">Alteriqipengyuania halimionae</name>
    <dbReference type="NCBI Taxonomy" id="1926630"/>
    <lineage>
        <taxon>Bacteria</taxon>
        <taxon>Pseudomonadati</taxon>
        <taxon>Pseudomonadota</taxon>
        <taxon>Alphaproteobacteria</taxon>
        <taxon>Sphingomonadales</taxon>
        <taxon>Erythrobacteraceae</taxon>
        <taxon>Alteriqipengyuania</taxon>
    </lineage>
</organism>
<accession>A0A6I4U4W8</accession>
<evidence type="ECO:0000259" key="1">
    <source>
        <dbReference type="Pfam" id="PF07700"/>
    </source>
</evidence>
<evidence type="ECO:0000313" key="2">
    <source>
        <dbReference type="EMBL" id="MXP10404.1"/>
    </source>
</evidence>
<reference evidence="2 3" key="1">
    <citation type="submission" date="2019-12" db="EMBL/GenBank/DDBJ databases">
        <title>Genomic-based taxomic classification of the family Erythrobacteraceae.</title>
        <authorList>
            <person name="Xu L."/>
        </authorList>
    </citation>
    <scope>NUCLEOTIDE SEQUENCE [LARGE SCALE GENOMIC DNA]</scope>
    <source>
        <strain evidence="2 3">LMG 29519</strain>
    </source>
</reference>
<evidence type="ECO:0000313" key="3">
    <source>
        <dbReference type="Proteomes" id="UP000429229"/>
    </source>
</evidence>
<dbReference type="AlphaFoldDB" id="A0A6I4U4W8"/>
<sequence length="211" mass="23441">MRKICGFPRLQNGTQLARRSESARKRCPVEKEPFVKGLIFSELIRFMEEQQDPLFVERVIAAAKLPNDAAFSRIGVYPTAHALLLVGEASKLSGIPVAALCEAFGSYLFGRFTILYPEIMSSYSTAESLLEHVRGHIHEDVKVLYPDATPPEVTATTQDGDCVVEYRSHRPLAHIACGLIRGCLEHFGDERKIEWVNCSESGDAATFRIAS</sequence>
<dbReference type="Pfam" id="PF07700">
    <property type="entry name" value="HNOB"/>
    <property type="match status" value="1"/>
</dbReference>
<dbReference type="Gene3D" id="3.90.1520.10">
    <property type="entry name" value="H-NOX domain"/>
    <property type="match status" value="1"/>
</dbReference>
<proteinExistence type="predicted"/>
<keyword evidence="3" id="KW-1185">Reference proteome</keyword>
<protein>
    <submittedName>
        <fullName evidence="2">Guanylate cyclase</fullName>
    </submittedName>
</protein>